<dbReference type="PANTHER" id="PTHR10802">
    <property type="entry name" value="MITOCHONDRIAL IMPORT RECEPTOR SUBUNIT TOM40"/>
    <property type="match status" value="1"/>
</dbReference>
<evidence type="ECO:0000313" key="10">
    <source>
        <dbReference type="EnsemblMetazoa" id="GBRI005766-PA"/>
    </source>
</evidence>
<keyword evidence="5" id="KW-0812">Transmembrane</keyword>
<name>A0A1A9W496_9MUSC</name>
<comment type="subcellular location">
    <subcellularLocation>
        <location evidence="1">Mitochondrion outer membrane</location>
        <topology evidence="1">Multi-pass membrane protein</topology>
    </subcellularLocation>
</comment>
<dbReference type="AlphaFoldDB" id="A0A1A9W496"/>
<dbReference type="InterPro" id="IPR037930">
    <property type="entry name" value="Tom40"/>
</dbReference>
<evidence type="ECO:0000256" key="5">
    <source>
        <dbReference type="ARBA" id="ARBA00022692"/>
    </source>
</evidence>
<keyword evidence="7" id="KW-0653">Protein transport</keyword>
<keyword evidence="8" id="KW-0496">Mitochondrion</keyword>
<dbReference type="VEuPathDB" id="VectorBase:GBRI005766"/>
<evidence type="ECO:0000256" key="6">
    <source>
        <dbReference type="ARBA" id="ARBA00022787"/>
    </source>
</evidence>
<proteinExistence type="inferred from homology"/>
<keyword evidence="9" id="KW-0472">Membrane</keyword>
<evidence type="ECO:0000256" key="9">
    <source>
        <dbReference type="ARBA" id="ARBA00023136"/>
    </source>
</evidence>
<dbReference type="GO" id="GO:0030150">
    <property type="term" value="P:protein import into mitochondrial matrix"/>
    <property type="evidence" value="ECO:0007669"/>
    <property type="project" value="InterPro"/>
</dbReference>
<evidence type="ECO:0000313" key="11">
    <source>
        <dbReference type="Proteomes" id="UP000091820"/>
    </source>
</evidence>
<dbReference type="EnsemblMetazoa" id="GBRI005766-RA">
    <property type="protein sequence ID" value="GBRI005766-PA"/>
    <property type="gene ID" value="GBRI005766"/>
</dbReference>
<evidence type="ECO:0000256" key="7">
    <source>
        <dbReference type="ARBA" id="ARBA00022927"/>
    </source>
</evidence>
<protein>
    <recommendedName>
        <fullName evidence="12">Mitochondrial import receptor subunit TOM40 homolog</fullName>
    </recommendedName>
</protein>
<evidence type="ECO:0000256" key="8">
    <source>
        <dbReference type="ARBA" id="ARBA00023128"/>
    </source>
</evidence>
<evidence type="ECO:0000256" key="3">
    <source>
        <dbReference type="ARBA" id="ARBA00022448"/>
    </source>
</evidence>
<sequence>MDGGRCPPKVFTKFPPCFQMYPDSKESSNPGNMWQLHYLACRLKPKLFGGVVLDYTDQVAPNKILRGSCLLNLYPGGEFSFGGIYTSGKNGKLLQTPTVYADINPISMSATMGFVYFPLSCLLVEAGLQRPPGKEPVEAQTTVEYRGDCSTLTFHLENVRKTSVDISASYLRSVFDHLVLGAELFAEWTQSGGIVPDASIAARYQQDDFSVASAISSKTISVSSWLHVHPKVQVGTLFVCEPNLAKTSSFVFCKWDLCQAYVKAMFNSNQTFGLIYARAPANLPVSMAISMWVNLYTNRFLLGLKLILDPSDLQRDY</sequence>
<organism evidence="10 11">
    <name type="scientific">Glossina brevipalpis</name>
    <dbReference type="NCBI Taxonomy" id="37001"/>
    <lineage>
        <taxon>Eukaryota</taxon>
        <taxon>Metazoa</taxon>
        <taxon>Ecdysozoa</taxon>
        <taxon>Arthropoda</taxon>
        <taxon>Hexapoda</taxon>
        <taxon>Insecta</taxon>
        <taxon>Pterygota</taxon>
        <taxon>Neoptera</taxon>
        <taxon>Endopterygota</taxon>
        <taxon>Diptera</taxon>
        <taxon>Brachycera</taxon>
        <taxon>Muscomorpha</taxon>
        <taxon>Hippoboscoidea</taxon>
        <taxon>Glossinidae</taxon>
        <taxon>Glossina</taxon>
    </lineage>
</organism>
<evidence type="ECO:0000256" key="4">
    <source>
        <dbReference type="ARBA" id="ARBA00022452"/>
    </source>
</evidence>
<evidence type="ECO:0000256" key="2">
    <source>
        <dbReference type="ARBA" id="ARBA00010510"/>
    </source>
</evidence>
<dbReference type="GO" id="GO:0005741">
    <property type="term" value="C:mitochondrial outer membrane"/>
    <property type="evidence" value="ECO:0007669"/>
    <property type="project" value="UniProtKB-SubCell"/>
</dbReference>
<evidence type="ECO:0000256" key="1">
    <source>
        <dbReference type="ARBA" id="ARBA00004374"/>
    </source>
</evidence>
<dbReference type="GO" id="GO:0008320">
    <property type="term" value="F:protein transmembrane transporter activity"/>
    <property type="evidence" value="ECO:0007669"/>
    <property type="project" value="InterPro"/>
</dbReference>
<dbReference type="Proteomes" id="UP000091820">
    <property type="component" value="Unassembled WGS sequence"/>
</dbReference>
<keyword evidence="4" id="KW-1134">Transmembrane beta strand</keyword>
<reference evidence="10" key="2">
    <citation type="submission" date="2020-05" db="UniProtKB">
        <authorList>
            <consortium name="EnsemblMetazoa"/>
        </authorList>
    </citation>
    <scope>IDENTIFICATION</scope>
    <source>
        <strain evidence="10">IAEA</strain>
    </source>
</reference>
<dbReference type="STRING" id="37001.A0A1A9W496"/>
<comment type="similarity">
    <text evidence="2">Belongs to the Tom40 family.</text>
</comment>
<keyword evidence="6" id="KW-1000">Mitochondrion outer membrane</keyword>
<dbReference type="Pfam" id="PF01459">
    <property type="entry name" value="Porin_3"/>
    <property type="match status" value="1"/>
</dbReference>
<dbReference type="InterPro" id="IPR023614">
    <property type="entry name" value="Porin_dom_sf"/>
</dbReference>
<dbReference type="Gene3D" id="2.40.160.10">
    <property type="entry name" value="Porin"/>
    <property type="match status" value="1"/>
</dbReference>
<dbReference type="InterPro" id="IPR027246">
    <property type="entry name" value="Porin_Euk/Tom40"/>
</dbReference>
<accession>A0A1A9W496</accession>
<keyword evidence="3" id="KW-0813">Transport</keyword>
<keyword evidence="11" id="KW-1185">Reference proteome</keyword>
<reference evidence="11" key="1">
    <citation type="submission" date="2014-03" db="EMBL/GenBank/DDBJ databases">
        <authorList>
            <person name="Aksoy S."/>
            <person name="Warren W."/>
            <person name="Wilson R.K."/>
        </authorList>
    </citation>
    <scope>NUCLEOTIDE SEQUENCE [LARGE SCALE GENOMIC DNA]</scope>
    <source>
        <strain evidence="11">IAEA</strain>
    </source>
</reference>
<evidence type="ECO:0008006" key="12">
    <source>
        <dbReference type="Google" id="ProtNLM"/>
    </source>
</evidence>